<proteinExistence type="predicted"/>
<dbReference type="PROSITE" id="PS50048">
    <property type="entry name" value="ZN2_CY6_FUNGAL_2"/>
    <property type="match status" value="1"/>
</dbReference>
<feature type="compositionally biased region" description="Pro residues" evidence="3">
    <location>
        <begin position="330"/>
        <end position="344"/>
    </location>
</feature>
<comment type="subcellular location">
    <subcellularLocation>
        <location evidence="1">Nucleus</location>
    </subcellularLocation>
</comment>
<feature type="compositionally biased region" description="Polar residues" evidence="3">
    <location>
        <begin position="314"/>
        <end position="329"/>
    </location>
</feature>
<evidence type="ECO:0000256" key="3">
    <source>
        <dbReference type="SAM" id="MobiDB-lite"/>
    </source>
</evidence>
<dbReference type="InterPro" id="IPR036864">
    <property type="entry name" value="Zn2-C6_fun-type_DNA-bd_sf"/>
</dbReference>
<dbReference type="GO" id="GO:0000981">
    <property type="term" value="F:DNA-binding transcription factor activity, RNA polymerase II-specific"/>
    <property type="evidence" value="ECO:0007669"/>
    <property type="project" value="InterPro"/>
</dbReference>
<dbReference type="RefSeq" id="XP_062625944.1">
    <property type="nucleotide sequence ID" value="XM_062769960.1"/>
</dbReference>
<evidence type="ECO:0000259" key="4">
    <source>
        <dbReference type="PROSITE" id="PS50048"/>
    </source>
</evidence>
<feature type="region of interest" description="Disordered" evidence="3">
    <location>
        <begin position="214"/>
        <end position="366"/>
    </location>
</feature>
<dbReference type="GO" id="GO:0005634">
    <property type="term" value="C:nucleus"/>
    <property type="evidence" value="ECO:0007669"/>
    <property type="project" value="UniProtKB-SubCell"/>
</dbReference>
<feature type="compositionally biased region" description="Low complexity" evidence="3">
    <location>
        <begin position="132"/>
        <end position="156"/>
    </location>
</feature>
<keyword evidence="2" id="KW-0539">Nucleus</keyword>
<organism evidence="5 6">
    <name type="scientific">Vanrija pseudolonga</name>
    <dbReference type="NCBI Taxonomy" id="143232"/>
    <lineage>
        <taxon>Eukaryota</taxon>
        <taxon>Fungi</taxon>
        <taxon>Dikarya</taxon>
        <taxon>Basidiomycota</taxon>
        <taxon>Agaricomycotina</taxon>
        <taxon>Tremellomycetes</taxon>
        <taxon>Trichosporonales</taxon>
        <taxon>Trichosporonaceae</taxon>
        <taxon>Vanrija</taxon>
    </lineage>
</organism>
<dbReference type="PANTHER" id="PTHR37534">
    <property type="entry name" value="TRANSCRIPTIONAL ACTIVATOR PROTEIN UGA3"/>
    <property type="match status" value="1"/>
</dbReference>
<keyword evidence="6" id="KW-1185">Reference proteome</keyword>
<dbReference type="PANTHER" id="PTHR37534:SF46">
    <property type="entry name" value="ZN(II)2CYS6 TRANSCRIPTION FACTOR (EUROFUNG)"/>
    <property type="match status" value="1"/>
</dbReference>
<dbReference type="Proteomes" id="UP000827549">
    <property type="component" value="Chromosome 2"/>
</dbReference>
<dbReference type="CDD" id="cd00067">
    <property type="entry name" value="GAL4"/>
    <property type="match status" value="1"/>
</dbReference>
<feature type="region of interest" description="Disordered" evidence="3">
    <location>
        <begin position="75"/>
        <end position="112"/>
    </location>
</feature>
<dbReference type="InterPro" id="IPR021858">
    <property type="entry name" value="Fun_TF"/>
</dbReference>
<dbReference type="InterPro" id="IPR001138">
    <property type="entry name" value="Zn2Cys6_DnaBD"/>
</dbReference>
<dbReference type="PROSITE" id="PS00463">
    <property type="entry name" value="ZN2_CY6_FUNGAL_1"/>
    <property type="match status" value="1"/>
</dbReference>
<dbReference type="GO" id="GO:0008270">
    <property type="term" value="F:zinc ion binding"/>
    <property type="evidence" value="ECO:0007669"/>
    <property type="project" value="InterPro"/>
</dbReference>
<reference evidence="5" key="1">
    <citation type="submission" date="2023-10" db="EMBL/GenBank/DDBJ databases">
        <authorList>
            <person name="Noh H."/>
        </authorList>
    </citation>
    <scope>NUCLEOTIDE SEQUENCE</scope>
    <source>
        <strain evidence="5">DUCC4014</strain>
    </source>
</reference>
<evidence type="ECO:0000256" key="2">
    <source>
        <dbReference type="ARBA" id="ARBA00023242"/>
    </source>
</evidence>
<feature type="compositionally biased region" description="Low complexity" evidence="3">
    <location>
        <begin position="349"/>
        <end position="366"/>
    </location>
</feature>
<feature type="domain" description="Zn(2)-C6 fungal-type" evidence="4">
    <location>
        <begin position="175"/>
        <end position="206"/>
    </location>
</feature>
<dbReference type="Pfam" id="PF00172">
    <property type="entry name" value="Zn_clus"/>
    <property type="match status" value="1"/>
</dbReference>
<dbReference type="AlphaFoldDB" id="A0AAF0Y4M0"/>
<dbReference type="GeneID" id="87806669"/>
<evidence type="ECO:0000256" key="1">
    <source>
        <dbReference type="ARBA" id="ARBA00004123"/>
    </source>
</evidence>
<dbReference type="SUPFAM" id="SSF57701">
    <property type="entry name" value="Zn2/Cys6 DNA-binding domain"/>
    <property type="match status" value="1"/>
</dbReference>
<accession>A0AAF0Y4M0</accession>
<protein>
    <submittedName>
        <fullName evidence="5">Sterol uptake control protein 2</fullName>
    </submittedName>
</protein>
<gene>
    <name evidence="5" type="primary">UPC2_0</name>
    <name evidence="5" type="ORF">LOC62_02G003426</name>
</gene>
<evidence type="ECO:0000313" key="5">
    <source>
        <dbReference type="EMBL" id="WOO79912.1"/>
    </source>
</evidence>
<dbReference type="Gene3D" id="4.10.240.10">
    <property type="entry name" value="Zn(2)-C6 fungal-type DNA-binding domain"/>
    <property type="match status" value="1"/>
</dbReference>
<name>A0AAF0Y4M0_9TREE</name>
<feature type="region of interest" description="Disordered" evidence="3">
    <location>
        <begin position="125"/>
        <end position="172"/>
    </location>
</feature>
<dbReference type="Pfam" id="PF11951">
    <property type="entry name" value="Fungal_trans_2"/>
    <property type="match status" value="1"/>
</dbReference>
<evidence type="ECO:0000313" key="6">
    <source>
        <dbReference type="Proteomes" id="UP000827549"/>
    </source>
</evidence>
<dbReference type="SMART" id="SM00066">
    <property type="entry name" value="GAL4"/>
    <property type="match status" value="1"/>
</dbReference>
<dbReference type="EMBL" id="CP086715">
    <property type="protein sequence ID" value="WOO79912.1"/>
    <property type="molecule type" value="Genomic_DNA"/>
</dbReference>
<sequence>MVKPDSPAIKLRFTTKGALVIEVGEWCTSCGHAHPSSSTQWDGIVRAVAKWMEKHAPACPHNALARGQMPVAWSDGAVSDAGGKAANQVTPQSDTGAPPLGTPSPAETSRSAVSLRSLVHQAPDIACGSAQSTTPPKATRPTSSSSRPPTASFSTPRVPPPAPPASNKSIRSVTGCSTCKWRKVKCDEQRPECGNCARKPGRKCVYLYALASGGQRPPSSSADVEPANPAPLEPEPEPESEPVTARDPSPVASSNAIVPSGSVPRPVSPRPWNPRKRSPDETPEQAIHDAGALLLSKSDAPPQKKRAMRPNLRLTLTSDLSPVATTPSNMPAPTPCSLPAPTPSSLPEATPSSLQAPTPSSLSAPTPRTLEAAISEAAVAHSFAPTLVGRPRPPPLSFNSAFHVQTRSNRQLEQIVDQHGLTWFIDASEVLDQQVLASQRKRTFANHRQTVLAYCWDKYLSCQARIPLDPSAVSTSRDELATLALLYAFLSVGARHYAYWVKMKMMPYEDHKIGGTVMLRLAVEALHSLVEAGNPAYDDAVEVDIECKIIMALEISLSSSVIGIDPLGHQVLALITTVMARNGGPEAAAKILTRTSLSTVSFDIVAAVMRESIQCVLRGRASKIQPDGDGSWLDDLPIAHRVLPESFGVSAPMVKTMLETIFVLYGNPSEGISPTRLKALYHTLNTTSIITIYSSPQPPRVQVGDLLLRHVLYAVVYLDGFSLKPCDAQLQNTSAAILELLFEVLNMGYPAARWNLAFIIGASLCRSEQRSAALSVLRLMADTCGCDDIEEATKTLLKEVWKRRDEGRGDWRWNHVMTSVDGLDVLYI</sequence>